<dbReference type="STRING" id="1936003.STSP2_01344"/>
<feature type="transmembrane region" description="Helical" evidence="1">
    <location>
        <begin position="12"/>
        <end position="34"/>
    </location>
</feature>
<sequence>MKKRKTQRAGFTLIELLVVIAIIALLLSIMMPALSMVKKRAKLVVCGSNQKQLLTGVLSYATENEGKFPPKIHTNDSWPSYLNYKWGAGVDQGRYMYEYLGSYLPTVDVYICPLGPNPDGYDLQERYADYREPGVIPNYPSGGGTVVSSNFLWGGFSFSGATGSETGRTFVGPKRQSSKSAKLLVSDVFTEWVGGEWLTAHQGDLNAAKGPVEDRHYGNNLSALWLVEGVDEGSIDLTMNAGYIDGHVERFDADETEAFGWQRIPQDWK</sequence>
<dbReference type="Pfam" id="PF07963">
    <property type="entry name" value="N_methyl"/>
    <property type="match status" value="1"/>
</dbReference>
<dbReference type="RefSeq" id="WP_146660964.1">
    <property type="nucleotide sequence ID" value="NZ_CP019791.1"/>
</dbReference>
<keyword evidence="1" id="KW-0472">Membrane</keyword>
<dbReference type="EMBL" id="CP019791">
    <property type="protein sequence ID" value="AQT68189.1"/>
    <property type="molecule type" value="Genomic_DNA"/>
</dbReference>
<dbReference type="InterPro" id="IPR045584">
    <property type="entry name" value="Pilin-like"/>
</dbReference>
<keyword evidence="3" id="KW-1185">Reference proteome</keyword>
<keyword evidence="1" id="KW-1133">Transmembrane helix</keyword>
<dbReference type="Proteomes" id="UP000189674">
    <property type="component" value="Chromosome"/>
</dbReference>
<keyword evidence="1" id="KW-0812">Transmembrane</keyword>
<dbReference type="PROSITE" id="PS00409">
    <property type="entry name" value="PROKAR_NTER_METHYL"/>
    <property type="match status" value="1"/>
</dbReference>
<protein>
    <submittedName>
        <fullName evidence="2">Putative major pilin subunit</fullName>
    </submittedName>
</protein>
<gene>
    <name evidence="2" type="ORF">STSP2_01344</name>
</gene>
<name>A0A1U9NJU8_9BACT</name>
<evidence type="ECO:0000313" key="2">
    <source>
        <dbReference type="EMBL" id="AQT68189.1"/>
    </source>
</evidence>
<organism evidence="2 3">
    <name type="scientific">Anaerohalosphaera lusitana</name>
    <dbReference type="NCBI Taxonomy" id="1936003"/>
    <lineage>
        <taxon>Bacteria</taxon>
        <taxon>Pseudomonadati</taxon>
        <taxon>Planctomycetota</taxon>
        <taxon>Phycisphaerae</taxon>
        <taxon>Sedimentisphaerales</taxon>
        <taxon>Anaerohalosphaeraceae</taxon>
        <taxon>Anaerohalosphaera</taxon>
    </lineage>
</organism>
<dbReference type="NCBIfam" id="TIGR02532">
    <property type="entry name" value="IV_pilin_GFxxxE"/>
    <property type="match status" value="1"/>
</dbReference>
<dbReference type="SUPFAM" id="SSF54523">
    <property type="entry name" value="Pili subunits"/>
    <property type="match status" value="1"/>
</dbReference>
<proteinExistence type="predicted"/>
<reference evidence="3" key="1">
    <citation type="submission" date="2017-02" db="EMBL/GenBank/DDBJ databases">
        <title>Comparative genomics and description of representatives of a novel lineage of planctomycetes thriving in anoxic sediments.</title>
        <authorList>
            <person name="Spring S."/>
            <person name="Bunk B."/>
            <person name="Sproer C."/>
        </authorList>
    </citation>
    <scope>NUCLEOTIDE SEQUENCE [LARGE SCALE GENOMIC DNA]</scope>
    <source>
        <strain evidence="3">ST-NAGAB-D1</strain>
    </source>
</reference>
<evidence type="ECO:0000313" key="3">
    <source>
        <dbReference type="Proteomes" id="UP000189674"/>
    </source>
</evidence>
<dbReference type="Gene3D" id="3.30.700.10">
    <property type="entry name" value="Glycoprotein, Type 4 Pilin"/>
    <property type="match status" value="1"/>
</dbReference>
<dbReference type="KEGG" id="alus:STSP2_01344"/>
<dbReference type="InterPro" id="IPR012902">
    <property type="entry name" value="N_methyl_site"/>
</dbReference>
<accession>A0A1U9NJU8</accession>
<dbReference type="PANTHER" id="PTHR30093">
    <property type="entry name" value="GENERAL SECRETION PATHWAY PROTEIN G"/>
    <property type="match status" value="1"/>
</dbReference>
<dbReference type="AlphaFoldDB" id="A0A1U9NJU8"/>
<evidence type="ECO:0000256" key="1">
    <source>
        <dbReference type="SAM" id="Phobius"/>
    </source>
</evidence>
<dbReference type="OrthoDB" id="281797at2"/>